<dbReference type="AlphaFoldDB" id="A0A0A2ESI8"/>
<dbReference type="Pfam" id="PF10592">
    <property type="entry name" value="AIPR"/>
    <property type="match status" value="1"/>
</dbReference>
<gene>
    <name evidence="2" type="ORF">HQ35_08450</name>
</gene>
<organism evidence="2 3">
    <name type="scientific">Porphyromonas cangingivalis</name>
    <dbReference type="NCBI Taxonomy" id="36874"/>
    <lineage>
        <taxon>Bacteria</taxon>
        <taxon>Pseudomonadati</taxon>
        <taxon>Bacteroidota</taxon>
        <taxon>Bacteroidia</taxon>
        <taxon>Bacteroidales</taxon>
        <taxon>Porphyromonadaceae</taxon>
        <taxon>Porphyromonas</taxon>
    </lineage>
</organism>
<evidence type="ECO:0000259" key="1">
    <source>
        <dbReference type="Pfam" id="PF10592"/>
    </source>
</evidence>
<accession>A0A0A2ESI8</accession>
<reference evidence="2 3" key="1">
    <citation type="submission" date="2014-08" db="EMBL/GenBank/DDBJ databases">
        <title>Porphyromonas cangingivalis strain:COT-109_OH1386 Genome sequencing.</title>
        <authorList>
            <person name="Wallis C."/>
            <person name="Deusch O."/>
            <person name="O'Flynn C."/>
            <person name="Davis I."/>
            <person name="Jospin G."/>
            <person name="Darling A.E."/>
            <person name="Coil D.A."/>
            <person name="Alexiev A."/>
            <person name="Horsfall A."/>
            <person name="Kirkwood N."/>
            <person name="Harris S."/>
            <person name="Eisen J.A."/>
        </authorList>
    </citation>
    <scope>NUCLEOTIDE SEQUENCE [LARGE SCALE GENOMIC DNA]</scope>
    <source>
        <strain evidence="3">COT-109 OH1386</strain>
    </source>
</reference>
<protein>
    <recommendedName>
        <fullName evidence="1">Abortive phage infection protein C-terminal domain-containing protein</fullName>
    </recommendedName>
</protein>
<comment type="caution">
    <text evidence="2">The sequence shown here is derived from an EMBL/GenBank/DDBJ whole genome shotgun (WGS) entry which is preliminary data.</text>
</comment>
<evidence type="ECO:0000313" key="3">
    <source>
        <dbReference type="Proteomes" id="UP000030125"/>
    </source>
</evidence>
<dbReference type="InterPro" id="IPR018891">
    <property type="entry name" value="AIPR_C"/>
</dbReference>
<dbReference type="EMBL" id="JQJD01000051">
    <property type="protein sequence ID" value="KGN79314.1"/>
    <property type="molecule type" value="Genomic_DNA"/>
</dbReference>
<dbReference type="OrthoDB" id="9806213at2"/>
<feature type="domain" description="Abortive phage infection protein C-terminal" evidence="1">
    <location>
        <begin position="266"/>
        <end position="554"/>
    </location>
</feature>
<evidence type="ECO:0000313" key="2">
    <source>
        <dbReference type="EMBL" id="KGN79314.1"/>
    </source>
</evidence>
<name>A0A0A2ESI8_PORCN</name>
<sequence>MIDNKFIEGILQEFKTDFKLSGVKESKAYEYLINYIVVSKLHPEAFDDTTTLKDLDVDNGGNFGIDGIAIIVNNNLVLSIEDLGALRRSKDLDVKIIFTQSKTSPNYDSGDLYKFIGAVKNFFSKTPTIPITEELRYFKNIYEELFKHENSRYINKQSPSVALYYATTGKSANDSVTAGIAQQEEKSISEAVQELKEVKINLIGSDFVIDTYKEIENRFDVIVNFKNNLSLDRIVDVEQSYIGYLSVPEFIKLISDSEGNLRRNLFYENVRDFQGESNSVNSEIRETINNNSLQDKFILLNNGVTVVAKHFKNLGSNDYEVREFQIVNGCQTSNIIFQNKEAIMDSSTFLVPIKIIHTNNNELINRIIRATNRQTPVPEEAFITLERFHKRLQDFYIHQSKDLSEKIYYERRSKEYYNSDQRIEKARIINLHSQIRTFTSVFLAEPHLAYNNNPSEILRTRKNKLFQDGHEHFPYFLSSYLLFNFQKLIDEGKINHVDSIFRYYAIMVYRIIAIKKLGIPLLNTNQIKNDCNYIINTLNDEEKKLSIFKQSIELIKNTINKERTRRNTPIRNIIRTTQFKDSLFEALRSHLKEVF</sequence>
<dbReference type="RefSeq" id="WP_036852494.1">
    <property type="nucleotide sequence ID" value="NZ_JQJD01000051.1"/>
</dbReference>
<proteinExistence type="predicted"/>
<dbReference type="Proteomes" id="UP000030125">
    <property type="component" value="Unassembled WGS sequence"/>
</dbReference>
<keyword evidence="3" id="KW-1185">Reference proteome</keyword>